<dbReference type="PaxDb" id="5507-FOXG_17684P0"/>
<dbReference type="AlphaFoldDB" id="F9FRP6"/>
<protein>
    <submittedName>
        <fullName evidence="2">Uncharacterized protein</fullName>
    </submittedName>
</protein>
<evidence type="ECO:0000256" key="1">
    <source>
        <dbReference type="SAM" id="MobiDB-lite"/>
    </source>
</evidence>
<reference evidence="2" key="1">
    <citation type="journal article" date="2012" name="Mol. Plant Microbe Interact.">
        <title>A highly conserved effector in Fusarium oxysporum is required for full virulence on Arabidopsis.</title>
        <authorList>
            <person name="Thatcher L.F."/>
            <person name="Gardiner D.M."/>
            <person name="Kazan K."/>
            <person name="Manners J."/>
        </authorList>
    </citation>
    <scope>NUCLEOTIDE SEQUENCE [LARGE SCALE GENOMIC DNA]</scope>
    <source>
        <strain evidence="2">Fo5176</strain>
    </source>
</reference>
<evidence type="ECO:0000313" key="2">
    <source>
        <dbReference type="EMBL" id="EGU80428.1"/>
    </source>
</evidence>
<dbReference type="STRING" id="660025.F9FRP6"/>
<accession>F9FRP6</accession>
<organism evidence="2">
    <name type="scientific">Fusarium oxysporum (strain Fo5176)</name>
    <name type="common">Fusarium vascular wilt</name>
    <dbReference type="NCBI Taxonomy" id="660025"/>
    <lineage>
        <taxon>Eukaryota</taxon>
        <taxon>Fungi</taxon>
        <taxon>Dikarya</taxon>
        <taxon>Ascomycota</taxon>
        <taxon>Pezizomycotina</taxon>
        <taxon>Sordariomycetes</taxon>
        <taxon>Hypocreomycetidae</taxon>
        <taxon>Hypocreales</taxon>
        <taxon>Nectriaceae</taxon>
        <taxon>Fusarium</taxon>
        <taxon>Fusarium oxysporum species complex</taxon>
    </lineage>
</organism>
<dbReference type="EMBL" id="AFQF01002526">
    <property type="protein sequence ID" value="EGU80428.1"/>
    <property type="molecule type" value="Genomic_DNA"/>
</dbReference>
<dbReference type="OrthoDB" id="5343383at2759"/>
<sequence length="270" mass="31425">MSTNSNESSESDCESVEEPPPCDPKEIRQQFLDFYNFLTTLHFDKNDLKVPPPNGWPNLTPESCAHFKADHTIEVLRYLPYFDRQTRVNIHVESTLLDYTAFTREQFEGAVELYENDDEYWGLEGEVDPKHVFCIAVGVGSGSRHLLLNARDGEIIQDQIGVYQDNRVIQEYFDSLKGMYQRLELIGLPNRPVIDTWGVPEPDRIISLEEVCDETDYFPTDLDKQYLRQLFREHGWLDAFRKDEAAKAVDDMIDAIRQAGKRRANWLYSY</sequence>
<gene>
    <name evidence="2" type="ORF">FOXB_09077</name>
</gene>
<comment type="caution">
    <text evidence="2">The sequence shown here is derived from an EMBL/GenBank/DDBJ whole genome shotgun (WGS) entry which is preliminary data.</text>
</comment>
<proteinExistence type="predicted"/>
<feature type="region of interest" description="Disordered" evidence="1">
    <location>
        <begin position="1"/>
        <end position="22"/>
    </location>
</feature>
<name>F9FRP6_FUSOF</name>